<feature type="region of interest" description="Disordered" evidence="1">
    <location>
        <begin position="87"/>
        <end position="167"/>
    </location>
</feature>
<dbReference type="AlphaFoldDB" id="A0A6B0V339"/>
<reference evidence="2" key="1">
    <citation type="submission" date="2019-12" db="EMBL/GenBank/DDBJ databases">
        <title>An insight into the sialome of adult female Ixodes ricinus ticks feeding for 6 days.</title>
        <authorList>
            <person name="Perner J."/>
            <person name="Ribeiro J.M.C."/>
        </authorList>
    </citation>
    <scope>NUCLEOTIDE SEQUENCE</scope>
    <source>
        <strain evidence="2">Semi-engorged</strain>
        <tissue evidence="2">Salivary glands</tissue>
    </source>
</reference>
<protein>
    <submittedName>
        <fullName evidence="2">Uncharacterized protein</fullName>
    </submittedName>
</protein>
<feature type="compositionally biased region" description="Low complexity" evidence="1">
    <location>
        <begin position="122"/>
        <end position="135"/>
    </location>
</feature>
<sequence>MPRLSVALVVSPADSVHVARPRLVQSCHTKLWCRSIKSQTIRRQHWRCCRCCRGGLLGQLYQRSKSHVLPAAADSYKQRLFVEHERLSPQRTDVGHSQEGIHVLESHGPRDDGRRRSRVLGRESSSGAGRSWGSRRAGRTGRSRQDLPSPRADAIGRVHPLADSGRSGWSRQSLLPLWSTDVSVGGASAKADWARGSRWTTLSLITLVPWESHRAPLSGRSNGPS</sequence>
<feature type="compositionally biased region" description="Basic and acidic residues" evidence="1">
    <location>
        <begin position="87"/>
        <end position="96"/>
    </location>
</feature>
<proteinExistence type="predicted"/>
<organism evidence="2">
    <name type="scientific">Ixodes ricinus</name>
    <name type="common">Common tick</name>
    <name type="synonym">Acarus ricinus</name>
    <dbReference type="NCBI Taxonomy" id="34613"/>
    <lineage>
        <taxon>Eukaryota</taxon>
        <taxon>Metazoa</taxon>
        <taxon>Ecdysozoa</taxon>
        <taxon>Arthropoda</taxon>
        <taxon>Chelicerata</taxon>
        <taxon>Arachnida</taxon>
        <taxon>Acari</taxon>
        <taxon>Parasitiformes</taxon>
        <taxon>Ixodida</taxon>
        <taxon>Ixodoidea</taxon>
        <taxon>Ixodidae</taxon>
        <taxon>Ixodinae</taxon>
        <taxon>Ixodes</taxon>
    </lineage>
</organism>
<evidence type="ECO:0000256" key="1">
    <source>
        <dbReference type="SAM" id="MobiDB-lite"/>
    </source>
</evidence>
<name>A0A6B0V339_IXORI</name>
<evidence type="ECO:0000313" key="2">
    <source>
        <dbReference type="EMBL" id="MXU96693.1"/>
    </source>
</evidence>
<accession>A0A6B0V339</accession>
<dbReference type="EMBL" id="GIFC01014610">
    <property type="protein sequence ID" value="MXU96693.1"/>
    <property type="molecule type" value="Transcribed_RNA"/>
</dbReference>
<feature type="compositionally biased region" description="Basic and acidic residues" evidence="1">
    <location>
        <begin position="102"/>
        <end position="114"/>
    </location>
</feature>